<evidence type="ECO:0000313" key="4">
    <source>
        <dbReference type="Proteomes" id="UP001628179"/>
    </source>
</evidence>
<sequence length="418" mass="45852">MESSALRSTILAVCLSLGVPATLYLSLLGAMIAAPSFQAHAVYLHKVTLTWFKDLNVPEQFGFAHHQTTPFYIPTSDGENLHAWHILPVGAFLANEDALLAQGPDTGLAERFQDTLNFRLLRENPDARLVLYFHGTSGTMASGWRPDSYRSLYAADPANTHVLTFDYRGYGLSSGQPSEPGLIIDALAVADWAMHTACIPPERIVIFGQSLGSAVAIALVHELANPQREPSNKIHFAGLVVTATFSDIAQLTATYRIGGVIPVLSPVARVPLLFNFFTSRLQSTWDNMRRLGEFIRGAERYHVTLLHAEDDTDIPMEHSVRLFREAVRVADEAVSRNAKNSVHDGSGDDGGSGVSSFDRRIEERTEARGQGGNVTVWPTRKGDIRLDILKYGVHDKIMSFPVTGLAVNRAFISATQSR</sequence>
<dbReference type="InterPro" id="IPR000073">
    <property type="entry name" value="AB_hydrolase_1"/>
</dbReference>
<reference evidence="3 4" key="1">
    <citation type="submission" date="2024-09" db="EMBL/GenBank/DDBJ databases">
        <title>Itraconazole resistance in Madurella fahalii resulting from another homologue of gene encoding cytochrome P450 14-alpha sterol demethylase (CYP51).</title>
        <authorList>
            <person name="Yoshioka I."/>
            <person name="Fahal A.H."/>
            <person name="Kaneko S."/>
            <person name="Yaguchi T."/>
        </authorList>
    </citation>
    <scope>NUCLEOTIDE SEQUENCE [LARGE SCALE GENOMIC DNA]</scope>
    <source>
        <strain evidence="3 4">IFM 68171</strain>
    </source>
</reference>
<organism evidence="3 4">
    <name type="scientific">Madurella fahalii</name>
    <dbReference type="NCBI Taxonomy" id="1157608"/>
    <lineage>
        <taxon>Eukaryota</taxon>
        <taxon>Fungi</taxon>
        <taxon>Dikarya</taxon>
        <taxon>Ascomycota</taxon>
        <taxon>Pezizomycotina</taxon>
        <taxon>Sordariomycetes</taxon>
        <taxon>Sordariomycetidae</taxon>
        <taxon>Sordariales</taxon>
        <taxon>Sordariales incertae sedis</taxon>
        <taxon>Madurella</taxon>
    </lineage>
</organism>
<evidence type="ECO:0000256" key="1">
    <source>
        <dbReference type="SAM" id="MobiDB-lite"/>
    </source>
</evidence>
<dbReference type="InterPro" id="IPR029058">
    <property type="entry name" value="AB_hydrolase_fold"/>
</dbReference>
<name>A0ABQ0FZV4_9PEZI</name>
<feature type="domain" description="AB hydrolase-1" evidence="2">
    <location>
        <begin position="130"/>
        <end position="301"/>
    </location>
</feature>
<proteinExistence type="predicted"/>
<comment type="caution">
    <text evidence="3">The sequence shown here is derived from an EMBL/GenBank/DDBJ whole genome shotgun (WGS) entry which is preliminary data.</text>
</comment>
<feature type="region of interest" description="Disordered" evidence="1">
    <location>
        <begin position="335"/>
        <end position="356"/>
    </location>
</feature>
<dbReference type="PANTHER" id="PTHR12277">
    <property type="entry name" value="ALPHA/BETA HYDROLASE DOMAIN-CONTAINING PROTEIN"/>
    <property type="match status" value="1"/>
</dbReference>
<protein>
    <submittedName>
        <fullName evidence="3">AB hydrolase-1 domain-containing protein</fullName>
    </submittedName>
</protein>
<evidence type="ECO:0000259" key="2">
    <source>
        <dbReference type="Pfam" id="PF12697"/>
    </source>
</evidence>
<keyword evidence="4" id="KW-1185">Reference proteome</keyword>
<dbReference type="RefSeq" id="XP_070912777.1">
    <property type="nucleotide sequence ID" value="XM_071056676.1"/>
</dbReference>
<dbReference type="Pfam" id="PF12697">
    <property type="entry name" value="Abhydrolase_6"/>
    <property type="match status" value="1"/>
</dbReference>
<dbReference type="Gene3D" id="3.40.50.1820">
    <property type="entry name" value="alpha/beta hydrolase"/>
    <property type="match status" value="1"/>
</dbReference>
<dbReference type="EMBL" id="BAAFSV010000001">
    <property type="protein sequence ID" value="GAB1311044.1"/>
    <property type="molecule type" value="Genomic_DNA"/>
</dbReference>
<gene>
    <name evidence="3" type="ORF">MFIFM68171_01254</name>
</gene>
<keyword evidence="3" id="KW-0378">Hydrolase</keyword>
<dbReference type="PANTHER" id="PTHR12277:SF81">
    <property type="entry name" value="PROTEIN ABHD13"/>
    <property type="match status" value="1"/>
</dbReference>
<dbReference type="Proteomes" id="UP001628179">
    <property type="component" value="Unassembled WGS sequence"/>
</dbReference>
<accession>A0ABQ0FZV4</accession>
<evidence type="ECO:0000313" key="3">
    <source>
        <dbReference type="EMBL" id="GAB1311044.1"/>
    </source>
</evidence>
<dbReference type="GeneID" id="98171999"/>
<dbReference type="GO" id="GO:0016787">
    <property type="term" value="F:hydrolase activity"/>
    <property type="evidence" value="ECO:0007669"/>
    <property type="project" value="UniProtKB-KW"/>
</dbReference>
<dbReference type="SUPFAM" id="SSF53474">
    <property type="entry name" value="alpha/beta-Hydrolases"/>
    <property type="match status" value="1"/>
</dbReference>